<dbReference type="Gene3D" id="3.40.50.300">
    <property type="entry name" value="P-loop containing nucleotide triphosphate hydrolases"/>
    <property type="match status" value="1"/>
</dbReference>
<dbReference type="OrthoDB" id="205623at2759"/>
<dbReference type="AlphaFoldDB" id="A0A8B7ZCN1"/>
<gene>
    <name evidence="5" type="primary">LOC110984770</name>
</gene>
<proteinExistence type="inferred from homology"/>
<keyword evidence="4" id="KW-1185">Reference proteome</keyword>
<dbReference type="PANTHER" id="PTHR11783">
    <property type="entry name" value="SULFOTRANSFERASE SULT"/>
    <property type="match status" value="1"/>
</dbReference>
<comment type="similarity">
    <text evidence="1">Belongs to the sulfotransferase 1 family.</text>
</comment>
<dbReference type="InterPro" id="IPR027417">
    <property type="entry name" value="P-loop_NTPase"/>
</dbReference>
<evidence type="ECO:0000313" key="5">
    <source>
        <dbReference type="RefSeq" id="XP_022100946.1"/>
    </source>
</evidence>
<dbReference type="GO" id="GO:0008146">
    <property type="term" value="F:sulfotransferase activity"/>
    <property type="evidence" value="ECO:0007669"/>
    <property type="project" value="InterPro"/>
</dbReference>
<protein>
    <submittedName>
        <fullName evidence="5">Sulfotransferase family cytosolic 1B member 1-like</fullName>
    </submittedName>
</protein>
<keyword evidence="2" id="KW-0808">Transferase</keyword>
<dbReference type="Proteomes" id="UP000694845">
    <property type="component" value="Unplaced"/>
</dbReference>
<accession>A0A8B7ZCN1</accession>
<evidence type="ECO:0000313" key="4">
    <source>
        <dbReference type="Proteomes" id="UP000694845"/>
    </source>
</evidence>
<reference evidence="5" key="1">
    <citation type="submission" date="2025-08" db="UniProtKB">
        <authorList>
            <consortium name="RefSeq"/>
        </authorList>
    </citation>
    <scope>IDENTIFICATION</scope>
</reference>
<dbReference type="GeneID" id="110984770"/>
<evidence type="ECO:0000256" key="1">
    <source>
        <dbReference type="ARBA" id="ARBA00005771"/>
    </source>
</evidence>
<feature type="domain" description="Sulfotransferase" evidence="3">
    <location>
        <begin position="45"/>
        <end position="292"/>
    </location>
</feature>
<evidence type="ECO:0000259" key="3">
    <source>
        <dbReference type="Pfam" id="PF00685"/>
    </source>
</evidence>
<dbReference type="Pfam" id="PF00685">
    <property type="entry name" value="Sulfotransfer_1"/>
    <property type="match status" value="1"/>
</dbReference>
<dbReference type="RefSeq" id="XP_022100946.1">
    <property type="nucleotide sequence ID" value="XM_022245254.1"/>
</dbReference>
<name>A0A8B7ZCN1_ACAPL</name>
<dbReference type="SUPFAM" id="SSF52540">
    <property type="entry name" value="P-loop containing nucleoside triphosphate hydrolases"/>
    <property type="match status" value="1"/>
</dbReference>
<sequence length="301" mass="34538">MAERTFRSLQWSDRELWYEYNGGIFLFAVVPPECWKEIEAFQARPTDICIASPGRSGSHWMSRIINLLLGFDNPDFLNDPPLENLLISAVTDPNAPQRMGYHVVAEMPSDRPRVISTHVPATHLPKSFWNTEGVKILFMLRNPFDTCRSAFKLISNLVSGPMSFSSYLKFSLDEQKLGSCTLQSLTRSYWERRHQKNLLFVYYEDLRENFRQTVTSVANFLEIPVSADQLDMIQERSSLRVMRAMEAKAQTNEGTGVGTLINKGLINKAITEYSEMDIAFVKSKIKEKLADTDIRYVEDIM</sequence>
<dbReference type="InterPro" id="IPR000863">
    <property type="entry name" value="Sulfotransferase_dom"/>
</dbReference>
<evidence type="ECO:0000256" key="2">
    <source>
        <dbReference type="ARBA" id="ARBA00022679"/>
    </source>
</evidence>
<dbReference type="OMA" id="MERAPFL"/>
<dbReference type="KEGG" id="aplc:110984770"/>
<organism evidence="4 5">
    <name type="scientific">Acanthaster planci</name>
    <name type="common">Crown-of-thorns starfish</name>
    <dbReference type="NCBI Taxonomy" id="133434"/>
    <lineage>
        <taxon>Eukaryota</taxon>
        <taxon>Metazoa</taxon>
        <taxon>Echinodermata</taxon>
        <taxon>Eleutherozoa</taxon>
        <taxon>Asterozoa</taxon>
        <taxon>Asteroidea</taxon>
        <taxon>Valvatacea</taxon>
        <taxon>Valvatida</taxon>
        <taxon>Acanthasteridae</taxon>
        <taxon>Acanthaster</taxon>
    </lineage>
</organism>